<evidence type="ECO:0000256" key="4">
    <source>
        <dbReference type="PROSITE-ProRule" id="PRU00175"/>
    </source>
</evidence>
<dbReference type="AlphaFoldDB" id="A0A8S1SSF8"/>
<dbReference type="GO" id="GO:0008270">
    <property type="term" value="F:zinc ion binding"/>
    <property type="evidence" value="ECO:0007669"/>
    <property type="project" value="UniProtKB-KW"/>
</dbReference>
<evidence type="ECO:0000313" key="7">
    <source>
        <dbReference type="EMBL" id="CAD8144491.1"/>
    </source>
</evidence>
<accession>A0A8S1SSF8</accession>
<keyword evidence="5" id="KW-0812">Transmembrane</keyword>
<dbReference type="Pfam" id="PF13639">
    <property type="entry name" value="zf-RING_2"/>
    <property type="match status" value="1"/>
</dbReference>
<evidence type="ECO:0000313" key="8">
    <source>
        <dbReference type="Proteomes" id="UP000683925"/>
    </source>
</evidence>
<dbReference type="CDD" id="cd16448">
    <property type="entry name" value="RING-H2"/>
    <property type="match status" value="1"/>
</dbReference>
<keyword evidence="8" id="KW-1185">Reference proteome</keyword>
<evidence type="ECO:0000259" key="6">
    <source>
        <dbReference type="PROSITE" id="PS50089"/>
    </source>
</evidence>
<dbReference type="OMA" id="YNAYYLH"/>
<gene>
    <name evidence="7" type="ORF">POCTA_138.1.T0160175</name>
</gene>
<evidence type="ECO:0000256" key="2">
    <source>
        <dbReference type="ARBA" id="ARBA00022771"/>
    </source>
</evidence>
<evidence type="ECO:0000256" key="3">
    <source>
        <dbReference type="ARBA" id="ARBA00022833"/>
    </source>
</evidence>
<name>A0A8S1SSF8_PAROT</name>
<dbReference type="PANTHER" id="PTHR45798:SF97">
    <property type="entry name" value="ALCOHOL-SENSITIVE RING FINGER PROTEIN 1"/>
    <property type="match status" value="1"/>
</dbReference>
<evidence type="ECO:0000256" key="1">
    <source>
        <dbReference type="ARBA" id="ARBA00022723"/>
    </source>
</evidence>
<dbReference type="PROSITE" id="PS50089">
    <property type="entry name" value="ZF_RING_2"/>
    <property type="match status" value="1"/>
</dbReference>
<comment type="caution">
    <text evidence="7">The sequence shown here is derived from an EMBL/GenBank/DDBJ whole genome shotgun (WGS) entry which is preliminary data.</text>
</comment>
<keyword evidence="5" id="KW-1133">Transmembrane helix</keyword>
<dbReference type="InterPro" id="IPR052788">
    <property type="entry name" value="RING-type_E3_ligase_ATL"/>
</dbReference>
<dbReference type="OrthoDB" id="378752at2759"/>
<dbReference type="SMART" id="SM00184">
    <property type="entry name" value="RING"/>
    <property type="match status" value="1"/>
</dbReference>
<dbReference type="InterPro" id="IPR001841">
    <property type="entry name" value="Znf_RING"/>
</dbReference>
<keyword evidence="2 4" id="KW-0863">Zinc-finger</keyword>
<protein>
    <recommendedName>
        <fullName evidence="6">RING-type domain-containing protein</fullName>
    </recommendedName>
</protein>
<dbReference type="Proteomes" id="UP000683925">
    <property type="component" value="Unassembled WGS sequence"/>
</dbReference>
<dbReference type="PANTHER" id="PTHR45798">
    <property type="entry name" value="RING-H2 FINGER PROTEIN ATL61-RELATED-RELATED"/>
    <property type="match status" value="1"/>
</dbReference>
<keyword evidence="5" id="KW-0472">Membrane</keyword>
<organism evidence="7 8">
    <name type="scientific">Paramecium octaurelia</name>
    <dbReference type="NCBI Taxonomy" id="43137"/>
    <lineage>
        <taxon>Eukaryota</taxon>
        <taxon>Sar</taxon>
        <taxon>Alveolata</taxon>
        <taxon>Ciliophora</taxon>
        <taxon>Intramacronucleata</taxon>
        <taxon>Oligohymenophorea</taxon>
        <taxon>Peniculida</taxon>
        <taxon>Parameciidae</taxon>
        <taxon>Paramecium</taxon>
    </lineage>
</organism>
<keyword evidence="3" id="KW-0862">Zinc</keyword>
<sequence>MFKFFVLFICSYYGNIIIDINVDVNFGEDGNLLELNREEYLITQKISNATFYLTVSDQDISKYIFLEIYFQFPKNGDVNFITTVGNNQLTSLQNSTFKADYADYNAYYLHKNYHCIVMPARHFQINDTLYITNLIRNDRRIYQYSLKITKLAEQPCPKNCSSPYGICINGICQCNSNKIELDCSVDAVALKLDQTLDNFTLQGSTYFYFQQETKLEKIQFNFGFFDNFYKDNVQVSLSYMFENFIYGVPIEINETCTLSKEELTISRIIDISNLNYNANLQRFNRLLLKITTNQESQLYFWISEKSSDNSYNDAIKILIIVLISLACSFLILIVGCAIQKYRAKRNRIISVIPQCLSESQPYLTLELLEQYLEKAQKVNSECSICQEKFNSMIQTPCHHIYHAQCLLNWFNNNQPYSCPNCRQLVDFEKIKMEQTKSVILSKLIPSMNQSSINLNQEQAQN</sequence>
<evidence type="ECO:0000256" key="5">
    <source>
        <dbReference type="SAM" id="Phobius"/>
    </source>
</evidence>
<feature type="transmembrane region" description="Helical" evidence="5">
    <location>
        <begin position="317"/>
        <end position="338"/>
    </location>
</feature>
<proteinExistence type="predicted"/>
<dbReference type="EMBL" id="CAJJDP010000016">
    <property type="protein sequence ID" value="CAD8144491.1"/>
    <property type="molecule type" value="Genomic_DNA"/>
</dbReference>
<reference evidence="7" key="1">
    <citation type="submission" date="2021-01" db="EMBL/GenBank/DDBJ databases">
        <authorList>
            <consortium name="Genoscope - CEA"/>
            <person name="William W."/>
        </authorList>
    </citation>
    <scope>NUCLEOTIDE SEQUENCE</scope>
</reference>
<feature type="domain" description="RING-type" evidence="6">
    <location>
        <begin position="382"/>
        <end position="422"/>
    </location>
</feature>
<keyword evidence="1" id="KW-0479">Metal-binding</keyword>